<dbReference type="PROSITE" id="PS50164">
    <property type="entry name" value="GIY_YIG"/>
    <property type="match status" value="1"/>
</dbReference>
<name>A0A2V1K518_9ACTO</name>
<dbReference type="GO" id="GO:0009380">
    <property type="term" value="C:excinuclease repair complex"/>
    <property type="evidence" value="ECO:0007669"/>
    <property type="project" value="TreeGrafter"/>
</dbReference>
<dbReference type="InterPro" id="IPR035901">
    <property type="entry name" value="GIY-YIG_endonuc_sf"/>
</dbReference>
<dbReference type="SMART" id="SM00479">
    <property type="entry name" value="EXOIII"/>
    <property type="match status" value="1"/>
</dbReference>
<sequence length="585" mass="63524">MRRQPDQLGKRLDLDSVRSASTQLAFDDLGTPLERVTFVVVDLETTGGAPATHSITEFGAVKVCGGETVGEFATLVNPGVPIPPYITALTGISTGMVMEAPDIAAVMPSFLEFVGQGPDTVLVAHNAKFDVGHLKAAVTGLELAWPKVRVADTLKLARRAFTKDETPNYKLGSLARLCGAAVTPSHRALDDARATVDVLHAILARLGPLGVTHIEDLATASDPVPAARRRKAAMASGLPHTPGVYRFIGPGGDVMYVGTSINVYKRVRQYFTAAENRKRMAEMVDIAESVQATSTATALEASVLELREITEFDPPYNRRSRHPEKRPWLTLTDEPHPRLKATRGLSFDQMDAALGPFSSLSQAKRVSELVSDFANLRTCTKKLPETPSQGAAACHLLAMGKCAGPCIGAGSDTAAVSCVQDILAGNCDTVWDAQIERLSMLASQERFEQAATERDRLAALMSVAQRRERLLPLLTAREIIATAREKHGWEISVIRYGRLMGTAICEKGEEPPDVAQRLAESCPVLQRPETAGGAAHIEESEILLKWLWRPNTRLLKWDGERPLALARRSPARRQVPRQIPLPALN</sequence>
<dbReference type="CDD" id="cd10434">
    <property type="entry name" value="GIY-YIG_UvrC_Cho"/>
    <property type="match status" value="1"/>
</dbReference>
<dbReference type="InterPro" id="IPR050066">
    <property type="entry name" value="UvrABC_protein_C"/>
</dbReference>
<dbReference type="Proteomes" id="UP000245283">
    <property type="component" value="Unassembled WGS sequence"/>
</dbReference>
<dbReference type="AlphaFoldDB" id="A0A2V1K518"/>
<dbReference type="NCBIfam" id="NF005907">
    <property type="entry name" value="PRK07883.1-5"/>
    <property type="match status" value="1"/>
</dbReference>
<dbReference type="InterPro" id="IPR006054">
    <property type="entry name" value="DnaQ"/>
</dbReference>
<dbReference type="SUPFAM" id="SSF82771">
    <property type="entry name" value="GIY-YIG endonuclease"/>
    <property type="match status" value="1"/>
</dbReference>
<dbReference type="OrthoDB" id="9803913at2"/>
<proteinExistence type="predicted"/>
<dbReference type="GO" id="GO:0003677">
    <property type="term" value="F:DNA binding"/>
    <property type="evidence" value="ECO:0007669"/>
    <property type="project" value="InterPro"/>
</dbReference>
<accession>A0A2V1K518</accession>
<keyword evidence="1" id="KW-0540">Nuclease</keyword>
<dbReference type="InterPro" id="IPR036397">
    <property type="entry name" value="RNaseH_sf"/>
</dbReference>
<evidence type="ECO:0000313" key="4">
    <source>
        <dbReference type="Proteomes" id="UP000245283"/>
    </source>
</evidence>
<dbReference type="InterPro" id="IPR013520">
    <property type="entry name" value="Ribonucl_H"/>
</dbReference>
<dbReference type="GO" id="GO:0003887">
    <property type="term" value="F:DNA-directed DNA polymerase activity"/>
    <property type="evidence" value="ECO:0007669"/>
    <property type="project" value="InterPro"/>
</dbReference>
<dbReference type="NCBIfam" id="TIGR00573">
    <property type="entry name" value="dnaq"/>
    <property type="match status" value="1"/>
</dbReference>
<feature type="domain" description="GIY-YIG" evidence="2">
    <location>
        <begin position="240"/>
        <end position="318"/>
    </location>
</feature>
<dbReference type="InterPro" id="IPR000305">
    <property type="entry name" value="GIY-YIG_endonuc"/>
</dbReference>
<evidence type="ECO:0000256" key="1">
    <source>
        <dbReference type="ARBA" id="ARBA00022839"/>
    </source>
</evidence>
<dbReference type="EMBL" id="QETB01000006">
    <property type="protein sequence ID" value="PWF24535.1"/>
    <property type="molecule type" value="Genomic_DNA"/>
</dbReference>
<keyword evidence="4" id="KW-1185">Reference proteome</keyword>
<evidence type="ECO:0000313" key="3">
    <source>
        <dbReference type="EMBL" id="PWF24535.1"/>
    </source>
</evidence>
<dbReference type="SMART" id="SM00465">
    <property type="entry name" value="GIYc"/>
    <property type="match status" value="1"/>
</dbReference>
<dbReference type="Gene3D" id="3.30.420.10">
    <property type="entry name" value="Ribonuclease H-like superfamily/Ribonuclease H"/>
    <property type="match status" value="1"/>
</dbReference>
<reference evidence="4" key="1">
    <citation type="submission" date="2018-05" db="EMBL/GenBank/DDBJ databases">
        <authorList>
            <person name="Li Y."/>
        </authorList>
    </citation>
    <scope>NUCLEOTIDE SEQUENCE [LARGE SCALE GENOMIC DNA]</scope>
    <source>
        <strain evidence="4">sk1b4</strain>
    </source>
</reference>
<dbReference type="GO" id="GO:0004527">
    <property type="term" value="F:exonuclease activity"/>
    <property type="evidence" value="ECO:0007669"/>
    <property type="project" value="UniProtKB-KW"/>
</dbReference>
<protein>
    <submittedName>
        <fullName evidence="3">DEDD exnuclease domain-containing protein</fullName>
    </submittedName>
</protein>
<keyword evidence="1" id="KW-0269">Exonuclease</keyword>
<dbReference type="GO" id="GO:0006260">
    <property type="term" value="P:DNA replication"/>
    <property type="evidence" value="ECO:0007669"/>
    <property type="project" value="InterPro"/>
</dbReference>
<keyword evidence="1" id="KW-0378">Hydrolase</keyword>
<dbReference type="FunFam" id="3.30.420.10:FF:000045">
    <property type="entry name" value="3'-5' exonuclease DinG"/>
    <property type="match status" value="1"/>
</dbReference>
<dbReference type="CDD" id="cd06127">
    <property type="entry name" value="DEDDh"/>
    <property type="match status" value="1"/>
</dbReference>
<comment type="caution">
    <text evidence="3">The sequence shown here is derived from an EMBL/GenBank/DDBJ whole genome shotgun (WGS) entry which is preliminary data.</text>
</comment>
<gene>
    <name evidence="3" type="ORF">DD236_10905</name>
</gene>
<dbReference type="PANTHER" id="PTHR30562:SF1">
    <property type="entry name" value="UVRABC SYSTEM PROTEIN C"/>
    <property type="match status" value="1"/>
</dbReference>
<organism evidence="3 4">
    <name type="scientific">Ancrocorticia populi</name>
    <dbReference type="NCBI Taxonomy" id="2175228"/>
    <lineage>
        <taxon>Bacteria</taxon>
        <taxon>Bacillati</taxon>
        <taxon>Actinomycetota</taxon>
        <taxon>Actinomycetes</taxon>
        <taxon>Actinomycetales</taxon>
        <taxon>Actinomycetaceae</taxon>
        <taxon>Ancrocorticia</taxon>
    </lineage>
</organism>
<dbReference type="SUPFAM" id="SSF53098">
    <property type="entry name" value="Ribonuclease H-like"/>
    <property type="match status" value="1"/>
</dbReference>
<dbReference type="InterPro" id="IPR012337">
    <property type="entry name" value="RNaseH-like_sf"/>
</dbReference>
<evidence type="ECO:0000259" key="2">
    <source>
        <dbReference type="PROSITE" id="PS50164"/>
    </source>
</evidence>
<dbReference type="InterPro" id="IPR047296">
    <property type="entry name" value="GIY-YIG_UvrC_Cho"/>
</dbReference>
<dbReference type="RefSeq" id="WP_109094431.1">
    <property type="nucleotide sequence ID" value="NZ_QETB01000006.1"/>
</dbReference>
<dbReference type="NCBIfam" id="NF005905">
    <property type="entry name" value="PRK07883.1-3"/>
    <property type="match status" value="1"/>
</dbReference>
<dbReference type="Gene3D" id="3.40.1440.10">
    <property type="entry name" value="GIY-YIG endonuclease"/>
    <property type="match status" value="1"/>
</dbReference>
<dbReference type="PANTHER" id="PTHR30562">
    <property type="entry name" value="UVRC/OXIDOREDUCTASE"/>
    <property type="match status" value="1"/>
</dbReference>
<dbReference type="GO" id="GO:0006289">
    <property type="term" value="P:nucleotide-excision repair"/>
    <property type="evidence" value="ECO:0007669"/>
    <property type="project" value="InterPro"/>
</dbReference>
<dbReference type="Pfam" id="PF00929">
    <property type="entry name" value="RNase_T"/>
    <property type="match status" value="1"/>
</dbReference>